<dbReference type="OrthoDB" id="6579237at2759"/>
<dbReference type="InterPro" id="IPR055350">
    <property type="entry name" value="CCDC142_C"/>
</dbReference>
<feature type="domain" description="Coiled-coil protein 142 C-terminal" evidence="1">
    <location>
        <begin position="328"/>
        <end position="697"/>
    </location>
</feature>
<dbReference type="PANTHER" id="PTHR21436:SF2">
    <property type="entry name" value="COILED-COIL DOMAIN-CONTAINING PROTEIN 142"/>
    <property type="match status" value="1"/>
</dbReference>
<name>A0A6J2YJF9_SITOR</name>
<accession>A0A6J2YJF9</accession>
<dbReference type="AlphaFoldDB" id="A0A6J2YJF9"/>
<evidence type="ECO:0000313" key="3">
    <source>
        <dbReference type="RefSeq" id="XP_030764168.1"/>
    </source>
</evidence>
<dbReference type="InParanoid" id="A0A6J2YJF9"/>
<evidence type="ECO:0000313" key="2">
    <source>
        <dbReference type="Proteomes" id="UP000504635"/>
    </source>
</evidence>
<reference evidence="3" key="1">
    <citation type="submission" date="2025-08" db="UniProtKB">
        <authorList>
            <consortium name="RefSeq"/>
        </authorList>
    </citation>
    <scope>IDENTIFICATION</scope>
    <source>
        <tissue evidence="3">Gonads</tissue>
    </source>
</reference>
<dbReference type="KEGG" id="soy:115888556"/>
<protein>
    <submittedName>
        <fullName evidence="3">Uncharacterized protein LOC115888556</fullName>
    </submittedName>
</protein>
<proteinExistence type="predicted"/>
<dbReference type="Pfam" id="PF14923">
    <property type="entry name" value="CCDC142"/>
    <property type="match status" value="1"/>
</dbReference>
<dbReference type="InterPro" id="IPR026700">
    <property type="entry name" value="CCDC142"/>
</dbReference>
<dbReference type="RefSeq" id="XP_030764168.1">
    <property type="nucleotide sequence ID" value="XM_030908308.1"/>
</dbReference>
<keyword evidence="2" id="KW-1185">Reference proteome</keyword>
<dbReference type="PANTHER" id="PTHR21436">
    <property type="entry name" value="COILED-COIL DOMAIN-CONTAINING PROTEIN 142"/>
    <property type="match status" value="1"/>
</dbReference>
<gene>
    <name evidence="3" type="primary">LOC115888556</name>
</gene>
<dbReference type="GeneID" id="115888556"/>
<sequence>MSGNLQSLAKWLPAVVADYDDTFTSCRVLKNDCLVLIREVSEVSLGTLNVHRSDVANLGNVSEDLLPVEEMEKISAKLENLTEKFEKCFKLLKPGNVTSCIYMKLKMYRNLLWKVKLQLCYILQEFICDIASLFVYHGDFLMKLTLRMSTSYNSLLSMDSKFNLSKNTNSVCNNTCPYLFFPLRKFSVTRLLQILSANRAEYCCHRLIDCLFDTCKMHDNTEEDNNSDNSSFEIYVALTKHLSPPLVENEVEMNKKENSINIDDSIESFVHLEELIASEQANVLNILNLTQQIAPAMLGKEGVKRNKSEYKLSGKIIQKVLEYYEQILWAEVGNYMEHVVLWWTCHPLSARSPRSSQHLREWINHFVPTAEIPTVILSALTSLADALGVHVTSTLWDYCFRKALVASKTTCNPETGQLFCNVLQELVTLCNLCEVTANWISGAPLDELPVVEQIPVLHRLDHSIHTTRLWTISECRKNSNNWNVEAFFKISHTDIVNCLVQLHNLRLIDHTVEIEKGGMAVHVEVCALMRAKLVSEVQENIHKLKDAPSECLETLASICKITNLANLKMIFPPKVFWKASDNVVPNAACSYVNTYLERTLTPVLKAVDNDTICNTILTLICESWLDHIYNNKIKFSQHGACQLLCDFAYVSLWIEECPIIHDHMRKKLLRNEVLRRCEGVGRLLLRCPGEKLKMVDKKMIKKTAKEKESDEETDTQQMPAEMYVPNQEQWLELRALKKTSGFNPFCC</sequence>
<organism evidence="2 3">
    <name type="scientific">Sitophilus oryzae</name>
    <name type="common">Rice weevil</name>
    <name type="synonym">Curculio oryzae</name>
    <dbReference type="NCBI Taxonomy" id="7048"/>
    <lineage>
        <taxon>Eukaryota</taxon>
        <taxon>Metazoa</taxon>
        <taxon>Ecdysozoa</taxon>
        <taxon>Arthropoda</taxon>
        <taxon>Hexapoda</taxon>
        <taxon>Insecta</taxon>
        <taxon>Pterygota</taxon>
        <taxon>Neoptera</taxon>
        <taxon>Endopterygota</taxon>
        <taxon>Coleoptera</taxon>
        <taxon>Polyphaga</taxon>
        <taxon>Cucujiformia</taxon>
        <taxon>Curculionidae</taxon>
        <taxon>Dryophthorinae</taxon>
        <taxon>Sitophilus</taxon>
    </lineage>
</organism>
<dbReference type="Proteomes" id="UP000504635">
    <property type="component" value="Unplaced"/>
</dbReference>
<evidence type="ECO:0000259" key="1">
    <source>
        <dbReference type="Pfam" id="PF14923"/>
    </source>
</evidence>